<dbReference type="Gene3D" id="3.40.366.10">
    <property type="entry name" value="Malonyl-Coenzyme A Acyl Carrier Protein, domain 2"/>
    <property type="match status" value="2"/>
</dbReference>
<gene>
    <name evidence="9" type="ORF">LVJ94_06540</name>
</gene>
<dbReference type="PROSITE" id="PS00606">
    <property type="entry name" value="KS3_1"/>
    <property type="match status" value="2"/>
</dbReference>
<dbReference type="InterPro" id="IPR049552">
    <property type="entry name" value="PKS_DH_N"/>
</dbReference>
<evidence type="ECO:0000313" key="10">
    <source>
        <dbReference type="Proteomes" id="UP001374803"/>
    </source>
</evidence>
<feature type="domain" description="PKS/mFAS DH" evidence="8">
    <location>
        <begin position="929"/>
        <end position="1200"/>
    </location>
</feature>
<feature type="region of interest" description="C-terminal hotdog fold" evidence="4">
    <location>
        <begin position="2760"/>
        <end position="2905"/>
    </location>
</feature>
<dbReference type="SMART" id="SM00827">
    <property type="entry name" value="PKS_AT"/>
    <property type="match status" value="2"/>
</dbReference>
<dbReference type="InterPro" id="IPR018201">
    <property type="entry name" value="Ketoacyl_synth_AS"/>
</dbReference>
<feature type="domain" description="Carrier" evidence="6">
    <location>
        <begin position="1648"/>
        <end position="1723"/>
    </location>
</feature>
<dbReference type="InterPro" id="IPR057326">
    <property type="entry name" value="KR_dom"/>
</dbReference>
<dbReference type="Pfam" id="PF16197">
    <property type="entry name" value="KAsynt_C_assoc"/>
    <property type="match status" value="1"/>
</dbReference>
<dbReference type="SUPFAM" id="SSF47336">
    <property type="entry name" value="ACP-like"/>
    <property type="match status" value="2"/>
</dbReference>
<dbReference type="InterPro" id="IPR042104">
    <property type="entry name" value="PKS_dehydratase_sf"/>
</dbReference>
<feature type="region of interest" description="Disordered" evidence="5">
    <location>
        <begin position="3336"/>
        <end position="3362"/>
    </location>
</feature>
<feature type="region of interest" description="N-terminal hotdog fold" evidence="4">
    <location>
        <begin position="2623"/>
        <end position="2748"/>
    </location>
</feature>
<dbReference type="SUPFAM" id="SSF55048">
    <property type="entry name" value="Probable ACP-binding domain of malonyl-CoA ACP transacylase"/>
    <property type="match status" value="2"/>
</dbReference>
<feature type="active site" description="Proton acceptor; for dehydratase activity" evidence="4">
    <location>
        <position position="961"/>
    </location>
</feature>
<dbReference type="Gene3D" id="1.10.1200.10">
    <property type="entry name" value="ACP-like"/>
    <property type="match status" value="2"/>
</dbReference>
<dbReference type="InterPro" id="IPR020806">
    <property type="entry name" value="PKS_PP-bd"/>
</dbReference>
<dbReference type="Gene3D" id="3.40.50.720">
    <property type="entry name" value="NAD(P)-binding Rossmann-like Domain"/>
    <property type="match status" value="2"/>
</dbReference>
<feature type="domain" description="Ketosynthase family 3 (KS3)" evidence="7">
    <location>
        <begin position="31"/>
        <end position="456"/>
    </location>
</feature>
<evidence type="ECO:0000259" key="8">
    <source>
        <dbReference type="PROSITE" id="PS52019"/>
    </source>
</evidence>
<feature type="region of interest" description="N-terminal hotdog fold" evidence="4">
    <location>
        <begin position="929"/>
        <end position="1051"/>
    </location>
</feature>
<dbReference type="InterPro" id="IPR014043">
    <property type="entry name" value="Acyl_transferase_dom"/>
</dbReference>
<dbReference type="CDD" id="cd08956">
    <property type="entry name" value="KR_3_FAS_SDR_x"/>
    <property type="match status" value="2"/>
</dbReference>
<dbReference type="SMART" id="SM00823">
    <property type="entry name" value="PKS_PP"/>
    <property type="match status" value="2"/>
</dbReference>
<dbReference type="InterPro" id="IPR016035">
    <property type="entry name" value="Acyl_Trfase/lysoPLipase"/>
</dbReference>
<dbReference type="Gene3D" id="3.10.129.110">
    <property type="entry name" value="Polyketide synthase dehydratase"/>
    <property type="match status" value="2"/>
</dbReference>
<dbReference type="InterPro" id="IPR050091">
    <property type="entry name" value="PKS_NRPS_Biosynth_Enz"/>
</dbReference>
<organism evidence="9 10">
    <name type="scientific">Pendulispora rubella</name>
    <dbReference type="NCBI Taxonomy" id="2741070"/>
    <lineage>
        <taxon>Bacteria</taxon>
        <taxon>Pseudomonadati</taxon>
        <taxon>Myxococcota</taxon>
        <taxon>Myxococcia</taxon>
        <taxon>Myxococcales</taxon>
        <taxon>Sorangiineae</taxon>
        <taxon>Pendulisporaceae</taxon>
        <taxon>Pendulispora</taxon>
    </lineage>
</organism>
<dbReference type="PANTHER" id="PTHR43775">
    <property type="entry name" value="FATTY ACID SYNTHASE"/>
    <property type="match status" value="1"/>
</dbReference>
<feature type="active site" description="Proton donor; for dehydratase activity" evidence="4">
    <location>
        <position position="1124"/>
    </location>
</feature>
<dbReference type="RefSeq" id="WP_394836550.1">
    <property type="nucleotide sequence ID" value="NZ_CP089929.1"/>
</dbReference>
<dbReference type="SUPFAM" id="SSF52151">
    <property type="entry name" value="FabD/lysophospholipase-like"/>
    <property type="match status" value="2"/>
</dbReference>
<name>A0ABZ2L7I6_9BACT</name>
<evidence type="ECO:0000256" key="2">
    <source>
        <dbReference type="ARBA" id="ARBA00022553"/>
    </source>
</evidence>
<dbReference type="PROSITE" id="PS00012">
    <property type="entry name" value="PHOSPHOPANTETHEINE"/>
    <property type="match status" value="2"/>
</dbReference>
<evidence type="ECO:0000256" key="5">
    <source>
        <dbReference type="SAM" id="MobiDB-lite"/>
    </source>
</evidence>
<dbReference type="InterPro" id="IPR014031">
    <property type="entry name" value="Ketoacyl_synth_C"/>
</dbReference>
<dbReference type="InterPro" id="IPR020841">
    <property type="entry name" value="PKS_Beta-ketoAc_synthase_dom"/>
</dbReference>
<dbReference type="InterPro" id="IPR032821">
    <property type="entry name" value="PKS_assoc"/>
</dbReference>
<dbReference type="Pfam" id="PF00109">
    <property type="entry name" value="ketoacyl-synt"/>
    <property type="match status" value="2"/>
</dbReference>
<evidence type="ECO:0000259" key="7">
    <source>
        <dbReference type="PROSITE" id="PS52004"/>
    </source>
</evidence>
<dbReference type="InterPro" id="IPR020807">
    <property type="entry name" value="PKS_DH"/>
</dbReference>
<dbReference type="InterPro" id="IPR049551">
    <property type="entry name" value="PKS_DH_C"/>
</dbReference>
<dbReference type="Pfam" id="PF00550">
    <property type="entry name" value="PP-binding"/>
    <property type="match status" value="2"/>
</dbReference>
<evidence type="ECO:0000256" key="1">
    <source>
        <dbReference type="ARBA" id="ARBA00022450"/>
    </source>
</evidence>
<dbReference type="InterPro" id="IPR001227">
    <property type="entry name" value="Ac_transferase_dom_sf"/>
</dbReference>
<dbReference type="Proteomes" id="UP001374803">
    <property type="component" value="Chromosome"/>
</dbReference>
<keyword evidence="10" id="KW-1185">Reference proteome</keyword>
<proteinExistence type="predicted"/>
<dbReference type="Gene3D" id="3.30.70.3290">
    <property type="match status" value="2"/>
</dbReference>
<dbReference type="InterPro" id="IPR014030">
    <property type="entry name" value="Ketoacyl_synth_N"/>
</dbReference>
<dbReference type="InterPro" id="IPR016036">
    <property type="entry name" value="Malonyl_transacylase_ACP-bd"/>
</dbReference>
<dbReference type="EMBL" id="CP089983">
    <property type="protein sequence ID" value="WXB06892.1"/>
    <property type="molecule type" value="Genomic_DNA"/>
</dbReference>
<feature type="active site" description="Proton donor; for dehydratase activity" evidence="4">
    <location>
        <position position="2819"/>
    </location>
</feature>
<evidence type="ECO:0000256" key="3">
    <source>
        <dbReference type="ARBA" id="ARBA00022679"/>
    </source>
</evidence>
<dbReference type="PANTHER" id="PTHR43775:SF51">
    <property type="entry name" value="INACTIVE PHENOLPHTHIOCEROL SYNTHESIS POLYKETIDE SYNTHASE TYPE I PKS1-RELATED"/>
    <property type="match status" value="1"/>
</dbReference>
<dbReference type="InterPro" id="IPR036736">
    <property type="entry name" value="ACP-like_sf"/>
</dbReference>
<dbReference type="InterPro" id="IPR036291">
    <property type="entry name" value="NAD(P)-bd_dom_sf"/>
</dbReference>
<dbReference type="Pfam" id="PF22621">
    <property type="entry name" value="CurL-like_PKS_C"/>
    <property type="match status" value="1"/>
</dbReference>
<dbReference type="Pfam" id="PF21089">
    <property type="entry name" value="PKS_DH_N"/>
    <property type="match status" value="2"/>
</dbReference>
<dbReference type="InterPro" id="IPR009081">
    <property type="entry name" value="PP-bd_ACP"/>
</dbReference>
<dbReference type="SUPFAM" id="SSF51735">
    <property type="entry name" value="NAD(P)-binding Rossmann-fold domains"/>
    <property type="match status" value="4"/>
</dbReference>
<feature type="region of interest" description="Disordered" evidence="5">
    <location>
        <begin position="2166"/>
        <end position="2186"/>
    </location>
</feature>
<evidence type="ECO:0000259" key="6">
    <source>
        <dbReference type="PROSITE" id="PS50075"/>
    </source>
</evidence>
<sequence>MTTPANNRMDLALPAIRLLQQRAAELEARSFEPIAIVAMACRLPSGIETPEAYWDALVEGRDAIGAFPARWASLDLYDADPEATGKCYANEGGFVRDIEAFDPAFFGIAAREASAMDPQQRLVLETAWEALERAGRLPASLKNTKTGVYIGAMNADYVSSQRTDLALFDGYQATGSASSVISGRVSYVLGLQGPAVTVDTACSSSLVSLHLACTALRQGECDFALAGGVTVMSTPATFVEFSRLKVLAADGRCKSFSAKADGAGWSEGCGIVVLKRLSAAQRDGDRVLALIRGSAVNQDGRSQGLTAPNGPSQQRVIRDALAACRLTPADIDAVEAHGTGTALGDPIEAGALVEVFGPGRLADRPVHLGSSKSNFGHMQAAAGVSGVMKVVLALQHGLLPKTLHAEEPTPLIDWAKSGLSLLQQARPWQPKQGRPRRAGISSFGVSGTNAHVILEEAPAPAAAPASAEETSRALDAYPLLISARDEAGLRAQAGRWATWLRANPARPLFDVVYTAAEHRTHFESRASVSVRSTADAVEALDALAAGHSHRAVVQATAQKRAKVVFVFPGQGSQWSDMGKALLATCPEFAAVVAQCDAALRPWTGWSVAALLRGEETDDAPLDRIDVAQPILFTMYVGLAAAWRSLGVEPAAVVGHSQGEVAAAVVAGALTLEEGARVIAVRSRALRTVSGQGEMAVVELPVADVERLLARFDGAVSIAAVNTATSTAISGDPDMVAELLDQLDEQGVFCGNLNADVASHSAYMDPILPGIASELAVLRPKAAQVPFYSTVTGALLGGEALDGAYWCRNLREPVRLDLALAQMLAQGHGVFVEVSPHPLLAMPLTTGTSDSGGVVVGTLQREQGGLSPLLANLGTLHAYGHDVDWKRAFGRQADPVAELPTYAFQRQRYWQETPAERRDVRQLGLGSPDHPWLGAVTALADEQGHIWSGRLSLREHGWLGDHAAFGVVLAPGTGLLELALTAARAVGAPRVAELTVSEPLLLGSDAVRLQVMVNAPDGAGRRAISIWSQRESEDDVWTRHAVGELSVEGKASAESYELALPEDAETVSLDGFYERLRARGLEYGPAFRGLVELRRHGARAHARVALPEGVKASAGAYGMHPALLDAALHALAALSEGALLPFSWSDVELFATGATELEVRVELEPGADSARAKIVVADASGQPVLRAGELHLQRASAEQLQRSKSTGTRDLYRVEFHPVDEAPARREEPRRVVVEATGAREGHVGVAAQAAAVDALAKLQAMLADPELESAEIVWVTRHAVRATGTETLDLAHAPVWGLIRSARSETSDRVLRLLDAGTEPLDGDLVEQALSLSAEPELALRDGRILGARLVRVSGEAAWKGLDPEGAVLITGGTGELGQALAQHLVAAHGVRHLVLTSRRGAEAPGAAELVTALKERGADTVHVAACDVADRVQLANLLAGTERPWTAVMHLAGVLDDATVQGQNAERFERVMAPKVQGALHLDELTAGMDLRAFVLFSSASGTLGAAGQSNYAAANTFLDALAADRQRRGLAATSLAWGLWNPAGMGLTARLAQADLARFRRQGIAALSIDEGMHLLDAALSHDDAHLVPVKVDVTALQRGVASEESLPVLLRSIVRPRLRRAASGESKASGLGERLQAMPEGERLKWLVQLVQREAAVVLGLAGASSVQPQHVLKELGLDSLMAVELRRRLATETGVSLPATLAFDHPTPAAIATLLLTRASSSRGASPARPRARAKQDEPIAIVSMACRLPGGVENPEAYWDVLREGRDVIEEFPARWQALDVFDADPEAIGKSYTNRGGFVRRIDEFDAGFFGISAREAVAMDPQQRLILETAWEALERAKLVAEDLRESRTGVYIGSMGSDYGSNQRTAMDLFDGYQGTGSAASVISGRVAYVLGLQGPAVTVDTACSSSLVALHLACTALRQGECELALAGGVTVMSTPSLFVEFSRLKGLASDGRCKSFSATADGAGFSDGCGMVVLKRLSAAQRDGDRVLAVIRGSAVNQDGRSQGLTAPNGPAQQRVIRDALAASGLVAADIDAVEAHGTGTTLGDPMEAGALAEVFGPGRQGPPLHLGSAKSNMGHTQAAAGIAGVMKMVLALENELLPKTLHAEDPSPHVAWEASGLSLLREARDWKRGARVRRAGVSSFGISGTNAHVILEEAPALPHPNPPSALKVGRGKPRTSEGEGALVGVLSVSGRDEAALKAQIAKWAGWLREHPEQRMEDVAYTSWAHRTQFDVRAAVVARSVEEAAAALEEGRVLRGSSGGETKLAVLFTGQGSQRVGMGKGLYAAFPEFRRAYDEVITALETRIDEAQLDRTETTQPALFALEVALYRQWQAWGVEPSVLVGHSIGELSAAHVAGVLSLADAAKLVCARGRLMQACEAGGAMASVEATEAEVLAVLEGRVSIAGLNGPRQTVVSGDESAVAAIMDRFAAQGRRVRRLRVSHAFHSAHMDGMLEAFAKVAESCTYHAPKVTLVSTLTGAVEAMGNAAYWVKQVREAVRFVDAVATLHQQKITHYLECGPSGVLTAMATACLGDESRATLVPSLRGEQDEERDLVSALGSLHVSGLAVEVQKVYAGREVRRTDVPTYAFQRERYWQETPGARNDVRAVGLMSQEHPWLGAVTTLAEGQGHLLTGRISSREHAWLNDHAVFGTVLVPGTGLLELAHAAADAVGAQVVSELTLAEPMVLREKGSLRLQVTVGAADGEGRRAISIYSQDEEGPDPAAWRQHATGELHDEAPVPSTISAPWDLADAEPVDLESFYARLRAYGLEYGPAFQGLAELHRRGNVAYGRAVLPEALRTKAYDLHPALLDAALHALAALTETDLARTSPAQSVLLPFSWNDVELHATGASELRIRIELNTGADHATASVLVSDEDGQPVLRIGSLLLQSASAEQIQASQRTEPMYRVEFQPPVRASETDAYAPADETLVSAADVNAFLARLDAGERIPRSVIVDATEPSVPESSEHARLTLGQATLRSTLEALRTLQRLVADPRLESTMLTFVTREALDGADLEHAPIWGLVRAARSEHPERVLRLVDLGPDPSDRTHLDRALAVSNEPELTVRDGEILAPRLVRAPSQNVAEATRRFSPEGTVLLTGGTGELGRELARHLVVAHGVRHLVLTSRRGMEAPGAQALVDTLRESGAETVHIAACDVAQRDQVAALLARVERPWTGIVHLAGVLDDGTLQAQNADRFARVMGPKVDGAVHLHELTQGIDLDAFVLFSSASGTFGTAGQSNYAAANAFLDALAAHRRRQGRHAVSLAWGLWAPGGTGLTAGLSKSNLDRFRRQGIAALSMDEGLRLFDAALQRPEAHLVPLKLGATSGEPHPLLRSLSRRSRKRAGTSPAGESNLRERVLALPEDGRLKFLTNVVRREAAAVLGASGIEGVQPQHVLADLGLDSLMAVELRRRLSTEAGISLPATLAFDHPTPGGIAQLILERTMEAAPATTLTKAQLDAVAELLLGATPEQLETAGVASRLFDLQRALSNVVVPQRAPVVDLDTANTDDLLEFLDRKLGMAE</sequence>
<dbReference type="SMART" id="SM00822">
    <property type="entry name" value="PKS_KR"/>
    <property type="match status" value="2"/>
</dbReference>
<dbReference type="Pfam" id="PF14765">
    <property type="entry name" value="PS-DH"/>
    <property type="match status" value="2"/>
</dbReference>
<dbReference type="SMART" id="SM01294">
    <property type="entry name" value="PKS_PP_betabranch"/>
    <property type="match status" value="1"/>
</dbReference>
<dbReference type="InterPro" id="IPR016039">
    <property type="entry name" value="Thiolase-like"/>
</dbReference>
<dbReference type="Pfam" id="PF00698">
    <property type="entry name" value="Acyl_transf_1"/>
    <property type="match status" value="2"/>
</dbReference>
<feature type="domain" description="PKS/mFAS DH" evidence="8">
    <location>
        <begin position="2623"/>
        <end position="2905"/>
    </location>
</feature>
<dbReference type="InterPro" id="IPR049900">
    <property type="entry name" value="PKS_mFAS_DH"/>
</dbReference>
<dbReference type="InterPro" id="IPR006162">
    <property type="entry name" value="Ppantetheine_attach_site"/>
</dbReference>
<accession>A0ABZ2L7I6</accession>
<dbReference type="SUPFAM" id="SSF53901">
    <property type="entry name" value="Thiolase-like"/>
    <property type="match status" value="2"/>
</dbReference>
<feature type="domain" description="Carrier" evidence="6">
    <location>
        <begin position="3375"/>
        <end position="3450"/>
    </location>
</feature>
<evidence type="ECO:0000256" key="4">
    <source>
        <dbReference type="PROSITE-ProRule" id="PRU01363"/>
    </source>
</evidence>
<reference evidence="9" key="1">
    <citation type="submission" date="2021-12" db="EMBL/GenBank/DDBJ databases">
        <title>Discovery of the Pendulisporaceae a myxobacterial family with distinct sporulation behavior and unique specialized metabolism.</title>
        <authorList>
            <person name="Garcia R."/>
            <person name="Popoff A."/>
            <person name="Bader C.D."/>
            <person name="Loehr J."/>
            <person name="Walesch S."/>
            <person name="Walt C."/>
            <person name="Boldt J."/>
            <person name="Bunk B."/>
            <person name="Haeckl F.J.F.P.J."/>
            <person name="Gunesch A.P."/>
            <person name="Birkelbach J."/>
            <person name="Nuebel U."/>
            <person name="Pietschmann T."/>
            <person name="Bach T."/>
            <person name="Mueller R."/>
        </authorList>
    </citation>
    <scope>NUCLEOTIDE SEQUENCE</scope>
    <source>
        <strain evidence="9">MSr11367</strain>
    </source>
</reference>
<keyword evidence="2" id="KW-0597">Phosphoprotein</keyword>
<dbReference type="Pfam" id="PF02801">
    <property type="entry name" value="Ketoacyl-synt_C"/>
    <property type="match status" value="2"/>
</dbReference>
<feature type="domain" description="Ketosynthase family 3 (KS3)" evidence="7">
    <location>
        <begin position="1741"/>
        <end position="2164"/>
    </location>
</feature>
<dbReference type="PROSITE" id="PS52004">
    <property type="entry name" value="KS3_2"/>
    <property type="match status" value="2"/>
</dbReference>
<dbReference type="SMART" id="SM00826">
    <property type="entry name" value="PKS_DH"/>
    <property type="match status" value="2"/>
</dbReference>
<dbReference type="CDD" id="cd00833">
    <property type="entry name" value="PKS"/>
    <property type="match status" value="2"/>
</dbReference>
<feature type="active site" description="Proton acceptor; for dehydratase activity" evidence="4">
    <location>
        <position position="2655"/>
    </location>
</feature>
<keyword evidence="1" id="KW-0596">Phosphopantetheine</keyword>
<dbReference type="PROSITE" id="PS50075">
    <property type="entry name" value="CARRIER"/>
    <property type="match status" value="2"/>
</dbReference>
<dbReference type="InterPro" id="IPR013968">
    <property type="entry name" value="PKS_KR"/>
</dbReference>
<dbReference type="Gene3D" id="3.40.47.10">
    <property type="match status" value="2"/>
</dbReference>
<protein>
    <submittedName>
        <fullName evidence="9">SDR family NAD(P)-dependent oxidoreductase</fullName>
    </submittedName>
</protein>
<dbReference type="Pfam" id="PF08659">
    <property type="entry name" value="KR"/>
    <property type="match status" value="2"/>
</dbReference>
<evidence type="ECO:0000313" key="9">
    <source>
        <dbReference type="EMBL" id="WXB06892.1"/>
    </source>
</evidence>
<dbReference type="PROSITE" id="PS52019">
    <property type="entry name" value="PKS_MFAS_DH"/>
    <property type="match status" value="2"/>
</dbReference>
<keyword evidence="3" id="KW-0808">Transferase</keyword>
<dbReference type="SMART" id="SM00825">
    <property type="entry name" value="PKS_KS"/>
    <property type="match status" value="2"/>
</dbReference>
<feature type="region of interest" description="C-terminal hotdog fold" evidence="4">
    <location>
        <begin position="1063"/>
        <end position="1200"/>
    </location>
</feature>